<proteinExistence type="predicted"/>
<name>A0A8H6M0J4_9AGAR</name>
<evidence type="ECO:0000313" key="3">
    <source>
        <dbReference type="Proteomes" id="UP000521943"/>
    </source>
</evidence>
<feature type="region of interest" description="Disordered" evidence="1">
    <location>
        <begin position="63"/>
        <end position="104"/>
    </location>
</feature>
<keyword evidence="3" id="KW-1185">Reference proteome</keyword>
<feature type="compositionally biased region" description="Low complexity" evidence="1">
    <location>
        <begin position="135"/>
        <end position="158"/>
    </location>
</feature>
<accession>A0A8H6M0J4</accession>
<reference evidence="2 3" key="1">
    <citation type="submission" date="2020-07" db="EMBL/GenBank/DDBJ databases">
        <title>Comparative genomics of pyrophilous fungi reveals a link between fire events and developmental genes.</title>
        <authorList>
            <consortium name="DOE Joint Genome Institute"/>
            <person name="Steindorff A.S."/>
            <person name="Carver A."/>
            <person name="Calhoun S."/>
            <person name="Stillman K."/>
            <person name="Liu H."/>
            <person name="Lipzen A."/>
            <person name="Pangilinan J."/>
            <person name="Labutti K."/>
            <person name="Bruns T.D."/>
            <person name="Grigoriev I.V."/>
        </authorList>
    </citation>
    <scope>NUCLEOTIDE SEQUENCE [LARGE SCALE GENOMIC DNA]</scope>
    <source>
        <strain evidence="2 3">CBS 144469</strain>
    </source>
</reference>
<feature type="region of interest" description="Disordered" evidence="1">
    <location>
        <begin position="126"/>
        <end position="179"/>
    </location>
</feature>
<organism evidence="2 3">
    <name type="scientific">Ephemerocybe angulata</name>
    <dbReference type="NCBI Taxonomy" id="980116"/>
    <lineage>
        <taxon>Eukaryota</taxon>
        <taxon>Fungi</taxon>
        <taxon>Dikarya</taxon>
        <taxon>Basidiomycota</taxon>
        <taxon>Agaricomycotina</taxon>
        <taxon>Agaricomycetes</taxon>
        <taxon>Agaricomycetidae</taxon>
        <taxon>Agaricales</taxon>
        <taxon>Agaricineae</taxon>
        <taxon>Psathyrellaceae</taxon>
        <taxon>Ephemerocybe</taxon>
    </lineage>
</organism>
<dbReference type="Proteomes" id="UP000521943">
    <property type="component" value="Unassembled WGS sequence"/>
</dbReference>
<dbReference type="EMBL" id="JACGCI010000083">
    <property type="protein sequence ID" value="KAF6747317.1"/>
    <property type="molecule type" value="Genomic_DNA"/>
</dbReference>
<feature type="region of interest" description="Disordered" evidence="1">
    <location>
        <begin position="17"/>
        <end position="43"/>
    </location>
</feature>
<sequence>MPILHSSTLYCSLNLPSTIHQRPSHGGTGPRRAMRSLSPTSTKARCPAQRERCFTQIYVSSTTMSSTPTPYRPTLVSPSGPPNGRTVRSPSRPHSKSRLTPSAIAERDIEPCLPVCVPTALATRSTYTTSDSAMSPNGSSRARPASSAGTHTSLSSRLSHTDPSTWGRLGRERSPCACTPQSSRLPFLLHRASGLRRPTKCSVTSWDLGWSFGAGRRDGLALAAFGLAPTFLTSWILDWAERQRRALEHIVGRGGREEGGSEGWQGGGSGLCCEMRLGFWAGSGVRVTAAFFVPI</sequence>
<dbReference type="AlphaFoldDB" id="A0A8H6M0J4"/>
<evidence type="ECO:0000256" key="1">
    <source>
        <dbReference type="SAM" id="MobiDB-lite"/>
    </source>
</evidence>
<protein>
    <submittedName>
        <fullName evidence="2">Uncharacterized protein</fullName>
    </submittedName>
</protein>
<comment type="caution">
    <text evidence="2">The sequence shown here is derived from an EMBL/GenBank/DDBJ whole genome shotgun (WGS) entry which is preliminary data.</text>
</comment>
<gene>
    <name evidence="2" type="ORF">DFP72DRAFT_854625</name>
</gene>
<evidence type="ECO:0000313" key="2">
    <source>
        <dbReference type="EMBL" id="KAF6747317.1"/>
    </source>
</evidence>